<gene>
    <name evidence="3" type="primary">chpA</name>
    <name evidence="3" type="ORF">EVI01_12680</name>
</gene>
<dbReference type="InterPro" id="IPR003477">
    <property type="entry name" value="PemK-like"/>
</dbReference>
<keyword evidence="2" id="KW-1277">Toxin-antitoxin system</keyword>
<name>A0A511J1P1_9ENTE</name>
<dbReference type="SUPFAM" id="SSF50118">
    <property type="entry name" value="Cell growth inhibitor/plasmid maintenance toxic component"/>
    <property type="match status" value="1"/>
</dbReference>
<dbReference type="AlphaFoldDB" id="A0A511J1P1"/>
<reference evidence="3 4" key="1">
    <citation type="submission" date="2019-07" db="EMBL/GenBank/DDBJ databases">
        <title>Whole genome shotgun sequence of Enterococcus villorum NBRC 100699.</title>
        <authorList>
            <person name="Hosoyama A."/>
            <person name="Uohara A."/>
            <person name="Ohji S."/>
            <person name="Ichikawa N."/>
        </authorList>
    </citation>
    <scope>NUCLEOTIDE SEQUENCE [LARGE SCALE GENOMIC DNA]</scope>
    <source>
        <strain evidence="3 4">NBRC 100699</strain>
    </source>
</reference>
<dbReference type="EMBL" id="BJWF01000012">
    <property type="protein sequence ID" value="GEL91931.1"/>
    <property type="molecule type" value="Genomic_DNA"/>
</dbReference>
<dbReference type="GO" id="GO:0003677">
    <property type="term" value="F:DNA binding"/>
    <property type="evidence" value="ECO:0007669"/>
    <property type="project" value="InterPro"/>
</dbReference>
<evidence type="ECO:0000256" key="2">
    <source>
        <dbReference type="ARBA" id="ARBA00022649"/>
    </source>
</evidence>
<sequence length="96" mass="11195">MIAERNCIPEKRVIVWIDFDPSIGKAIQKRRLRVMVSLYNFNCKTMFAIICPITSTVKKLSIRYSLPEDLDTNVKVLISQLKAFDFKKENEEKSKV</sequence>
<protein>
    <submittedName>
        <fullName evidence="3">mRNA interferase PemK</fullName>
    </submittedName>
</protein>
<dbReference type="Pfam" id="PF02452">
    <property type="entry name" value="PemK_toxin"/>
    <property type="match status" value="1"/>
</dbReference>
<evidence type="ECO:0000313" key="4">
    <source>
        <dbReference type="Proteomes" id="UP000321830"/>
    </source>
</evidence>
<evidence type="ECO:0000256" key="1">
    <source>
        <dbReference type="ARBA" id="ARBA00007521"/>
    </source>
</evidence>
<dbReference type="Gene3D" id="2.30.30.110">
    <property type="match status" value="1"/>
</dbReference>
<evidence type="ECO:0000313" key="3">
    <source>
        <dbReference type="EMBL" id="GEL91931.1"/>
    </source>
</evidence>
<proteinExistence type="inferred from homology"/>
<dbReference type="Proteomes" id="UP000321830">
    <property type="component" value="Unassembled WGS sequence"/>
</dbReference>
<comment type="similarity">
    <text evidence="1">Belongs to the PemK/MazF family.</text>
</comment>
<comment type="caution">
    <text evidence="3">The sequence shown here is derived from an EMBL/GenBank/DDBJ whole genome shotgun (WGS) entry which is preliminary data.</text>
</comment>
<dbReference type="InterPro" id="IPR011067">
    <property type="entry name" value="Plasmid_toxin/cell-grow_inhib"/>
</dbReference>
<organism evidence="3 4">
    <name type="scientific">Enterococcus villorum</name>
    <dbReference type="NCBI Taxonomy" id="112904"/>
    <lineage>
        <taxon>Bacteria</taxon>
        <taxon>Bacillati</taxon>
        <taxon>Bacillota</taxon>
        <taxon>Bacilli</taxon>
        <taxon>Lactobacillales</taxon>
        <taxon>Enterococcaceae</taxon>
        <taxon>Enterococcus</taxon>
    </lineage>
</organism>
<accession>A0A511J1P1</accession>